<evidence type="ECO:0000256" key="4">
    <source>
        <dbReference type="ARBA" id="ARBA00022723"/>
    </source>
</evidence>
<evidence type="ECO:0000256" key="14">
    <source>
        <dbReference type="ARBA" id="ARBA00055776"/>
    </source>
</evidence>
<feature type="compositionally biased region" description="Low complexity" evidence="19">
    <location>
        <begin position="169"/>
        <end position="182"/>
    </location>
</feature>
<evidence type="ECO:0000256" key="9">
    <source>
        <dbReference type="ARBA" id="ARBA00023015"/>
    </source>
</evidence>
<evidence type="ECO:0000256" key="1">
    <source>
        <dbReference type="ARBA" id="ARBA00004123"/>
    </source>
</evidence>
<feature type="compositionally biased region" description="Low complexity" evidence="19">
    <location>
        <begin position="214"/>
        <end position="245"/>
    </location>
</feature>
<evidence type="ECO:0000256" key="7">
    <source>
        <dbReference type="ARBA" id="ARBA00022833"/>
    </source>
</evidence>
<reference evidence="21" key="1">
    <citation type="journal article" date="2023" name="G3 (Bethesda)">
        <title>A reference genome for the long-term kleptoplast-retaining sea slug Elysia crispata morphotype clarki.</title>
        <authorList>
            <person name="Eastman K.E."/>
            <person name="Pendleton A.L."/>
            <person name="Shaikh M.A."/>
            <person name="Suttiyut T."/>
            <person name="Ogas R."/>
            <person name="Tomko P."/>
            <person name="Gavelis G."/>
            <person name="Widhalm J.R."/>
            <person name="Wisecaver J.H."/>
        </authorList>
    </citation>
    <scope>NUCLEOTIDE SEQUENCE</scope>
    <source>
        <strain evidence="21">ECLA1</strain>
    </source>
</reference>
<dbReference type="FunFam" id="3.30.160.60:FF:001156">
    <property type="entry name" value="Zinc finger protein 407"/>
    <property type="match status" value="1"/>
</dbReference>
<keyword evidence="22" id="KW-1185">Reference proteome</keyword>
<evidence type="ECO:0000256" key="6">
    <source>
        <dbReference type="ARBA" id="ARBA00022771"/>
    </source>
</evidence>
<protein>
    <recommendedName>
        <fullName evidence="16">Krueppel-like factor 2</fullName>
    </recommendedName>
    <alternativeName>
        <fullName evidence="17">Lung krueppel-like factor</fullName>
    </alternativeName>
</protein>
<dbReference type="PROSITE" id="PS50157">
    <property type="entry name" value="ZINC_FINGER_C2H2_2"/>
    <property type="match status" value="3"/>
</dbReference>
<dbReference type="FunFam" id="3.30.160.60:FF:000237">
    <property type="entry name" value="Krueppel-like factor 2"/>
    <property type="match status" value="1"/>
</dbReference>
<feature type="compositionally biased region" description="Polar residues" evidence="19">
    <location>
        <begin position="13"/>
        <end position="22"/>
    </location>
</feature>
<evidence type="ECO:0000256" key="15">
    <source>
        <dbReference type="ARBA" id="ARBA00064490"/>
    </source>
</evidence>
<evidence type="ECO:0000256" key="16">
    <source>
        <dbReference type="ARBA" id="ARBA00068012"/>
    </source>
</evidence>
<feature type="domain" description="C2H2-type" evidence="20">
    <location>
        <begin position="688"/>
        <end position="711"/>
    </location>
</feature>
<keyword evidence="11" id="KW-0010">Activator</keyword>
<dbReference type="EMBL" id="JAWDGP010005939">
    <property type="protein sequence ID" value="KAK3749429.1"/>
    <property type="molecule type" value="Genomic_DNA"/>
</dbReference>
<keyword evidence="10" id="KW-0238">DNA-binding</keyword>
<dbReference type="GO" id="GO:0045893">
    <property type="term" value="P:positive regulation of DNA-templated transcription"/>
    <property type="evidence" value="ECO:0007669"/>
    <property type="project" value="UniProtKB-ARBA"/>
</dbReference>
<dbReference type="GO" id="GO:0005634">
    <property type="term" value="C:nucleus"/>
    <property type="evidence" value="ECO:0007669"/>
    <property type="project" value="UniProtKB-SubCell"/>
</dbReference>
<evidence type="ECO:0000256" key="17">
    <source>
        <dbReference type="ARBA" id="ARBA00080631"/>
    </source>
</evidence>
<proteinExistence type="inferred from homology"/>
<dbReference type="FunFam" id="3.30.160.60:FF:000018">
    <property type="entry name" value="Krueppel-like factor 15"/>
    <property type="match status" value="1"/>
</dbReference>
<evidence type="ECO:0000256" key="10">
    <source>
        <dbReference type="ARBA" id="ARBA00023125"/>
    </source>
</evidence>
<feature type="compositionally biased region" description="Basic residues" evidence="19">
    <location>
        <begin position="612"/>
        <end position="626"/>
    </location>
</feature>
<dbReference type="SMART" id="SM00355">
    <property type="entry name" value="ZnF_C2H2"/>
    <property type="match status" value="3"/>
</dbReference>
<comment type="subcellular location">
    <subcellularLocation>
        <location evidence="1">Nucleus</location>
    </subcellularLocation>
</comment>
<organism evidence="21 22">
    <name type="scientific">Elysia crispata</name>
    <name type="common">lettuce slug</name>
    <dbReference type="NCBI Taxonomy" id="231223"/>
    <lineage>
        <taxon>Eukaryota</taxon>
        <taxon>Metazoa</taxon>
        <taxon>Spiralia</taxon>
        <taxon>Lophotrochozoa</taxon>
        <taxon>Mollusca</taxon>
        <taxon>Gastropoda</taxon>
        <taxon>Heterobranchia</taxon>
        <taxon>Euthyneura</taxon>
        <taxon>Panpulmonata</taxon>
        <taxon>Sacoglossa</taxon>
        <taxon>Placobranchoidea</taxon>
        <taxon>Plakobranchidae</taxon>
        <taxon>Elysia</taxon>
    </lineage>
</organism>
<feature type="domain" description="C2H2-type" evidence="20">
    <location>
        <begin position="628"/>
        <end position="657"/>
    </location>
</feature>
<keyword evidence="9" id="KW-0805">Transcription regulation</keyword>
<dbReference type="Pfam" id="PF00096">
    <property type="entry name" value="zf-C2H2"/>
    <property type="match status" value="3"/>
</dbReference>
<dbReference type="GO" id="GO:0008270">
    <property type="term" value="F:zinc ion binding"/>
    <property type="evidence" value="ECO:0007669"/>
    <property type="project" value="UniProtKB-KW"/>
</dbReference>
<keyword evidence="5" id="KW-0677">Repeat</keyword>
<keyword evidence="7" id="KW-0862">Zinc</keyword>
<dbReference type="SUPFAM" id="SSF57667">
    <property type="entry name" value="beta-beta-alpha zinc fingers"/>
    <property type="match status" value="2"/>
</dbReference>
<keyword evidence="3" id="KW-0597">Phosphoprotein</keyword>
<keyword evidence="8" id="KW-0832">Ubl conjugation</keyword>
<dbReference type="GO" id="GO:0000978">
    <property type="term" value="F:RNA polymerase II cis-regulatory region sequence-specific DNA binding"/>
    <property type="evidence" value="ECO:0007669"/>
    <property type="project" value="TreeGrafter"/>
</dbReference>
<dbReference type="PROSITE" id="PS00028">
    <property type="entry name" value="ZINC_FINGER_C2H2_1"/>
    <property type="match status" value="3"/>
</dbReference>
<dbReference type="GO" id="GO:0000981">
    <property type="term" value="F:DNA-binding transcription factor activity, RNA polymerase II-specific"/>
    <property type="evidence" value="ECO:0007669"/>
    <property type="project" value="TreeGrafter"/>
</dbReference>
<feature type="region of interest" description="Disordered" evidence="19">
    <location>
        <begin position="213"/>
        <end position="248"/>
    </location>
</feature>
<feature type="compositionally biased region" description="Basic residues" evidence="19">
    <location>
        <begin position="523"/>
        <end position="540"/>
    </location>
</feature>
<name>A0AAE1D0E9_9GAST</name>
<evidence type="ECO:0000313" key="21">
    <source>
        <dbReference type="EMBL" id="KAK3749429.1"/>
    </source>
</evidence>
<evidence type="ECO:0000313" key="22">
    <source>
        <dbReference type="Proteomes" id="UP001283361"/>
    </source>
</evidence>
<evidence type="ECO:0000256" key="11">
    <source>
        <dbReference type="ARBA" id="ARBA00023159"/>
    </source>
</evidence>
<accession>A0AAE1D0E9</accession>
<dbReference type="PANTHER" id="PTHR23235:SF158">
    <property type="entry name" value="C2H2-TYPE DOMAIN-CONTAINING PROTEIN"/>
    <property type="match status" value="1"/>
</dbReference>
<evidence type="ECO:0000256" key="18">
    <source>
        <dbReference type="PROSITE-ProRule" id="PRU00042"/>
    </source>
</evidence>
<evidence type="ECO:0000256" key="3">
    <source>
        <dbReference type="ARBA" id="ARBA00022553"/>
    </source>
</evidence>
<evidence type="ECO:0000256" key="12">
    <source>
        <dbReference type="ARBA" id="ARBA00023163"/>
    </source>
</evidence>
<feature type="region of interest" description="Disordered" evidence="19">
    <location>
        <begin position="488"/>
        <end position="578"/>
    </location>
</feature>
<dbReference type="InterPro" id="IPR013087">
    <property type="entry name" value="Znf_C2H2_type"/>
</dbReference>
<feature type="region of interest" description="Disordered" evidence="19">
    <location>
        <begin position="1"/>
        <end position="22"/>
    </location>
</feature>
<keyword evidence="4" id="KW-0479">Metal-binding</keyword>
<dbReference type="AlphaFoldDB" id="A0AAE1D0E9"/>
<dbReference type="Gene3D" id="3.30.160.60">
    <property type="entry name" value="Classic Zinc Finger"/>
    <property type="match status" value="3"/>
</dbReference>
<evidence type="ECO:0000259" key="20">
    <source>
        <dbReference type="PROSITE" id="PS50157"/>
    </source>
</evidence>
<dbReference type="PANTHER" id="PTHR23235">
    <property type="entry name" value="KRUEPPEL-LIKE TRANSCRIPTION FACTOR"/>
    <property type="match status" value="1"/>
</dbReference>
<feature type="compositionally biased region" description="Basic and acidic residues" evidence="19">
    <location>
        <begin position="1"/>
        <end position="12"/>
    </location>
</feature>
<evidence type="ECO:0000256" key="19">
    <source>
        <dbReference type="SAM" id="MobiDB-lite"/>
    </source>
</evidence>
<feature type="region of interest" description="Disordered" evidence="19">
    <location>
        <begin position="600"/>
        <end position="634"/>
    </location>
</feature>
<evidence type="ECO:0000256" key="8">
    <source>
        <dbReference type="ARBA" id="ARBA00022843"/>
    </source>
</evidence>
<keyword evidence="13" id="KW-0539">Nucleus</keyword>
<feature type="region of interest" description="Disordered" evidence="19">
    <location>
        <begin position="167"/>
        <end position="191"/>
    </location>
</feature>
<keyword evidence="6 18" id="KW-0863">Zinc-finger</keyword>
<comment type="subunit">
    <text evidence="15">Interacts with WWP1.</text>
</comment>
<comment type="caution">
    <text evidence="21">The sequence shown here is derived from an EMBL/GenBank/DDBJ whole genome shotgun (WGS) entry which is preliminary data.</text>
</comment>
<dbReference type="InterPro" id="IPR036236">
    <property type="entry name" value="Znf_C2H2_sf"/>
</dbReference>
<comment type="function">
    <text evidence="14">Transcription factor that binds to the CACCC box in the promoter of target genes such as HBB/beta globin or NOV and activates their transcription. Might be involved in transcriptional regulation by modulating the binding of the RARA nuclear receptor to RARE DNA elements.</text>
</comment>
<evidence type="ECO:0000256" key="2">
    <source>
        <dbReference type="ARBA" id="ARBA00006991"/>
    </source>
</evidence>
<feature type="domain" description="C2H2-type" evidence="20">
    <location>
        <begin position="658"/>
        <end position="687"/>
    </location>
</feature>
<evidence type="ECO:0000256" key="13">
    <source>
        <dbReference type="ARBA" id="ARBA00023242"/>
    </source>
</evidence>
<feature type="compositionally biased region" description="Low complexity" evidence="19">
    <location>
        <begin position="543"/>
        <end position="552"/>
    </location>
</feature>
<keyword evidence="12" id="KW-0804">Transcription</keyword>
<dbReference type="Proteomes" id="UP001283361">
    <property type="component" value="Unassembled WGS sequence"/>
</dbReference>
<sequence>MTSARGKNEGSDSKVQPSKNDSTCWGIPSTSHPCQCAPIVFVLLTGVLRLASVATHWPHLNRSAPESHDLPSSAIWGQVKHRSEKNPFIYCLILEANGIWLARTGAEVMTTMLDISAMEVNSKLFDSSLPKYEDVMDIHNNWADNFLYPDNTPYETSMMNMLNDSLRETSASPTTSSSPTPSDRLTLEASPSPSSAAAAAGWAMPLLKIDTGNHTSSTSSCGSPGGASSYYAHGSSSGGSPQSVSNQHEDECDFYEQLLDLDFILNNTVDEDCSDTNASRRVIKQELQSQQSGILDFPSTFFDIPPIKFDEGSMDVASASDSMSINENNCLSNMMMMFNSDNGHNAVTSVNSSSHGVGQPLAARMSKESSLIQTPAVSSIQQQQQQAVASISNISDFKIPKQEFPPIPQSCTSYMGTMTVIPTSQISQQSQHHHHQHQQQVNSNRMFHHQHLSPPSSPEDMHDLSTINITQPMPTYISMNGHSQNQMAVRPLQSQQHHQQQQQQQQQQKQQQQNMVPANTKLPPHHPHPYQHQHHSHRHQHQQEQQQCCPPHVTSQHHHHHHMTIGASGPAVAPASHQMITPPSSPQLDQILLPPQQQQAALSPMGVTTVQPKKRGRRTWGRKRQTSHSCSHPGCSKTYTKSSHLKAHLRTHTGEKPYHCSWKGCGWKFARSDELTRHYRKHTGDRPFQCHLCERAFSRSDHLSLHMKRHI</sequence>
<evidence type="ECO:0000256" key="5">
    <source>
        <dbReference type="ARBA" id="ARBA00022737"/>
    </source>
</evidence>
<feature type="compositionally biased region" description="Low complexity" evidence="19">
    <location>
        <begin position="493"/>
        <end position="513"/>
    </location>
</feature>
<comment type="similarity">
    <text evidence="2">Belongs to the krueppel C2H2-type zinc-finger protein family.</text>
</comment>
<gene>
    <name evidence="21" type="ORF">RRG08_003277</name>
</gene>